<name>A0A329URP3_9FIRM</name>
<proteinExistence type="predicted"/>
<comment type="caution">
    <text evidence="1">The sequence shown here is derived from an EMBL/GenBank/DDBJ whole genome shotgun (WGS) entry which is preliminary data.</text>
</comment>
<evidence type="ECO:0000313" key="2">
    <source>
        <dbReference type="Proteomes" id="UP000250550"/>
    </source>
</evidence>
<organism evidence="1 2">
    <name type="scientific">Faecalibacterium prausnitzii</name>
    <dbReference type="NCBI Taxonomy" id="853"/>
    <lineage>
        <taxon>Bacteria</taxon>
        <taxon>Bacillati</taxon>
        <taxon>Bacillota</taxon>
        <taxon>Clostridia</taxon>
        <taxon>Eubacteriales</taxon>
        <taxon>Oscillospiraceae</taxon>
        <taxon>Faecalibacterium</taxon>
    </lineage>
</organism>
<reference evidence="1 2" key="1">
    <citation type="submission" date="2018-02" db="EMBL/GenBank/DDBJ databases">
        <title>Complete genome sequencing of Faecalibacterium prausnitzii strains isolated from the human gut.</title>
        <authorList>
            <person name="Fitzgerald B.C."/>
            <person name="Shkoporov A.N."/>
            <person name="Ross P.R."/>
            <person name="Hill C."/>
        </authorList>
    </citation>
    <scope>NUCLEOTIDE SEQUENCE [LARGE SCALE GENOMIC DNA]</scope>
    <source>
        <strain evidence="1 2">APC924/119</strain>
    </source>
</reference>
<accession>A0A329URP3</accession>
<evidence type="ECO:0000313" key="1">
    <source>
        <dbReference type="EMBL" id="RAW66463.1"/>
    </source>
</evidence>
<dbReference type="EMBL" id="PRLF01000003">
    <property type="protein sequence ID" value="RAW66463.1"/>
    <property type="molecule type" value="Genomic_DNA"/>
</dbReference>
<dbReference type="Proteomes" id="UP000250550">
    <property type="component" value="Unassembled WGS sequence"/>
</dbReference>
<gene>
    <name evidence="1" type="ORF">C4N21_03925</name>
</gene>
<dbReference type="AlphaFoldDB" id="A0A329URP3"/>
<sequence>MTLKELSQLYYLNREIEMDKKRLLELEVRAVSCSSDLSGMPRSSGVGDRVGRYAAEIVDLKGIIEAKLQQCIYERNRLERYITTIEDSLLRQVFTYRFVNGLPWQQVAACIGGSNTADGVRMMCNRYIKATEPETDDGTEVQL</sequence>
<protein>
    <submittedName>
        <fullName evidence="1">Uncharacterized protein</fullName>
    </submittedName>
</protein>